<dbReference type="GO" id="GO:0043709">
    <property type="term" value="P:cell adhesion involved in single-species biofilm formation"/>
    <property type="evidence" value="ECO:0007669"/>
    <property type="project" value="TreeGrafter"/>
</dbReference>
<dbReference type="AlphaFoldDB" id="A0A518B1X4"/>
<dbReference type="Pfam" id="PF00990">
    <property type="entry name" value="GGDEF"/>
    <property type="match status" value="1"/>
</dbReference>
<feature type="modified residue" description="4-aspartylphosphate" evidence="3">
    <location>
        <position position="47"/>
    </location>
</feature>
<dbReference type="GO" id="GO:0000160">
    <property type="term" value="P:phosphorelay signal transduction system"/>
    <property type="evidence" value="ECO:0007669"/>
    <property type="project" value="InterPro"/>
</dbReference>
<proteinExistence type="predicted"/>
<dbReference type="GO" id="GO:0005886">
    <property type="term" value="C:plasma membrane"/>
    <property type="evidence" value="ECO:0007669"/>
    <property type="project" value="TreeGrafter"/>
</dbReference>
<dbReference type="SMART" id="SM00267">
    <property type="entry name" value="GGDEF"/>
    <property type="match status" value="1"/>
</dbReference>
<evidence type="ECO:0000313" key="6">
    <source>
        <dbReference type="EMBL" id="QDU60981.1"/>
    </source>
</evidence>
<dbReference type="SMART" id="SM00448">
    <property type="entry name" value="REC"/>
    <property type="match status" value="1"/>
</dbReference>
<dbReference type="PROSITE" id="PS50110">
    <property type="entry name" value="RESPONSE_REGULATORY"/>
    <property type="match status" value="1"/>
</dbReference>
<dbReference type="PANTHER" id="PTHR45138:SF9">
    <property type="entry name" value="DIGUANYLATE CYCLASE DGCM-RELATED"/>
    <property type="match status" value="1"/>
</dbReference>
<evidence type="ECO:0000313" key="7">
    <source>
        <dbReference type="Proteomes" id="UP000317093"/>
    </source>
</evidence>
<dbReference type="GO" id="GO:0052621">
    <property type="term" value="F:diguanylate cyclase activity"/>
    <property type="evidence" value="ECO:0007669"/>
    <property type="project" value="UniProtKB-EC"/>
</dbReference>
<accession>A0A518B1X4</accession>
<dbReference type="Gene3D" id="3.40.50.2300">
    <property type="match status" value="1"/>
</dbReference>
<dbReference type="InterPro" id="IPR011006">
    <property type="entry name" value="CheY-like_superfamily"/>
</dbReference>
<dbReference type="PROSITE" id="PS50887">
    <property type="entry name" value="GGDEF"/>
    <property type="match status" value="1"/>
</dbReference>
<sequence length="308" mass="34870">MVDDSVVIQRLVRSRLAADGFEVCTADDGKQALAVVASLKPDVILLDIDMPVLDGYEVCRRLKEESATRLIPVIFLTAQSHTEDKVRALDMGAVDYVTKPFDPIELRARVRSAFRTKYLLDLLEQKAQIDGLTGLYNRSYLERRLEQEFDRVQRYQSSMSCVMIDIDHFKEINDTYGHLFGDLVLNEVADAMRQQVRAVDLVARYGGEEFVVILPEQHLEGASTFSERLRRHVERMRFVHRKGEAKVTVSIGVASTNELFDPTPRSLLDLADQALYAAKTRGRNRVCYWDGHSHLDASHSSAAEADLP</sequence>
<keyword evidence="3" id="KW-0597">Phosphoprotein</keyword>
<evidence type="ECO:0000256" key="2">
    <source>
        <dbReference type="ARBA" id="ARBA00034247"/>
    </source>
</evidence>
<feature type="domain" description="GGDEF" evidence="5">
    <location>
        <begin position="157"/>
        <end position="291"/>
    </location>
</feature>
<dbReference type="GO" id="GO:1902201">
    <property type="term" value="P:negative regulation of bacterial-type flagellum-dependent cell motility"/>
    <property type="evidence" value="ECO:0007669"/>
    <property type="project" value="TreeGrafter"/>
</dbReference>
<dbReference type="NCBIfam" id="TIGR00254">
    <property type="entry name" value="GGDEF"/>
    <property type="match status" value="1"/>
</dbReference>
<dbReference type="Pfam" id="PF00072">
    <property type="entry name" value="Response_reg"/>
    <property type="match status" value="1"/>
</dbReference>
<dbReference type="Proteomes" id="UP000317093">
    <property type="component" value="Chromosome"/>
</dbReference>
<dbReference type="PANTHER" id="PTHR45138">
    <property type="entry name" value="REGULATORY COMPONENTS OF SENSORY TRANSDUCTION SYSTEM"/>
    <property type="match status" value="1"/>
</dbReference>
<dbReference type="SUPFAM" id="SSF55073">
    <property type="entry name" value="Nucleotide cyclase"/>
    <property type="match status" value="1"/>
</dbReference>
<gene>
    <name evidence="6" type="primary">pleD_2</name>
    <name evidence="6" type="ORF">Pan216_18340</name>
</gene>
<dbReference type="InterPro" id="IPR001789">
    <property type="entry name" value="Sig_transdc_resp-reg_receiver"/>
</dbReference>
<dbReference type="CDD" id="cd01949">
    <property type="entry name" value="GGDEF"/>
    <property type="match status" value="1"/>
</dbReference>
<dbReference type="EMBL" id="CP036279">
    <property type="protein sequence ID" value="QDU60981.1"/>
    <property type="molecule type" value="Genomic_DNA"/>
</dbReference>
<dbReference type="SUPFAM" id="SSF52172">
    <property type="entry name" value="CheY-like"/>
    <property type="match status" value="1"/>
</dbReference>
<dbReference type="InterPro" id="IPR029787">
    <property type="entry name" value="Nucleotide_cyclase"/>
</dbReference>
<name>A0A518B1X4_9BACT</name>
<dbReference type="InterPro" id="IPR050469">
    <property type="entry name" value="Diguanylate_Cyclase"/>
</dbReference>
<dbReference type="Gene3D" id="3.30.70.270">
    <property type="match status" value="1"/>
</dbReference>
<dbReference type="EC" id="2.7.7.65" evidence="1"/>
<keyword evidence="7" id="KW-1185">Reference proteome</keyword>
<evidence type="ECO:0000259" key="4">
    <source>
        <dbReference type="PROSITE" id="PS50110"/>
    </source>
</evidence>
<comment type="catalytic activity">
    <reaction evidence="2">
        <text>2 GTP = 3',3'-c-di-GMP + 2 diphosphate</text>
        <dbReference type="Rhea" id="RHEA:24898"/>
        <dbReference type="ChEBI" id="CHEBI:33019"/>
        <dbReference type="ChEBI" id="CHEBI:37565"/>
        <dbReference type="ChEBI" id="CHEBI:58805"/>
        <dbReference type="EC" id="2.7.7.65"/>
    </reaction>
</comment>
<dbReference type="FunFam" id="3.30.70.270:FF:000001">
    <property type="entry name" value="Diguanylate cyclase domain protein"/>
    <property type="match status" value="1"/>
</dbReference>
<reference evidence="6 7" key="1">
    <citation type="submission" date="2019-02" db="EMBL/GenBank/DDBJ databases">
        <title>Deep-cultivation of Planctomycetes and their phenomic and genomic characterization uncovers novel biology.</title>
        <authorList>
            <person name="Wiegand S."/>
            <person name="Jogler M."/>
            <person name="Boedeker C."/>
            <person name="Pinto D."/>
            <person name="Vollmers J."/>
            <person name="Rivas-Marin E."/>
            <person name="Kohn T."/>
            <person name="Peeters S.H."/>
            <person name="Heuer A."/>
            <person name="Rast P."/>
            <person name="Oberbeckmann S."/>
            <person name="Bunk B."/>
            <person name="Jeske O."/>
            <person name="Meyerdierks A."/>
            <person name="Storesund J.E."/>
            <person name="Kallscheuer N."/>
            <person name="Luecker S."/>
            <person name="Lage O.M."/>
            <person name="Pohl T."/>
            <person name="Merkel B.J."/>
            <person name="Hornburger P."/>
            <person name="Mueller R.-W."/>
            <person name="Bruemmer F."/>
            <person name="Labrenz M."/>
            <person name="Spormann A.M."/>
            <person name="Op den Camp H."/>
            <person name="Overmann J."/>
            <person name="Amann R."/>
            <person name="Jetten M.S.M."/>
            <person name="Mascher T."/>
            <person name="Medema M.H."/>
            <person name="Devos D.P."/>
            <person name="Kaster A.-K."/>
            <person name="Ovreas L."/>
            <person name="Rohde M."/>
            <person name="Galperin M.Y."/>
            <person name="Jogler C."/>
        </authorList>
    </citation>
    <scope>NUCLEOTIDE SEQUENCE [LARGE SCALE GENOMIC DNA]</scope>
    <source>
        <strain evidence="6 7">Pan216</strain>
    </source>
</reference>
<organism evidence="6 7">
    <name type="scientific">Kolteria novifilia</name>
    <dbReference type="NCBI Taxonomy" id="2527975"/>
    <lineage>
        <taxon>Bacteria</taxon>
        <taxon>Pseudomonadati</taxon>
        <taxon>Planctomycetota</taxon>
        <taxon>Planctomycetia</taxon>
        <taxon>Kolteriales</taxon>
        <taxon>Kolteriaceae</taxon>
        <taxon>Kolteria</taxon>
    </lineage>
</organism>
<evidence type="ECO:0000256" key="3">
    <source>
        <dbReference type="PROSITE-ProRule" id="PRU00169"/>
    </source>
</evidence>
<dbReference type="InterPro" id="IPR000160">
    <property type="entry name" value="GGDEF_dom"/>
</dbReference>
<dbReference type="InterPro" id="IPR043128">
    <property type="entry name" value="Rev_trsase/Diguanyl_cyclase"/>
</dbReference>
<evidence type="ECO:0000259" key="5">
    <source>
        <dbReference type="PROSITE" id="PS50887"/>
    </source>
</evidence>
<evidence type="ECO:0000256" key="1">
    <source>
        <dbReference type="ARBA" id="ARBA00012528"/>
    </source>
</evidence>
<dbReference type="KEGG" id="knv:Pan216_18340"/>
<feature type="domain" description="Response regulatory" evidence="4">
    <location>
        <begin position="1"/>
        <end position="114"/>
    </location>
</feature>
<protein>
    <recommendedName>
        <fullName evidence="1">diguanylate cyclase</fullName>
        <ecNumber evidence="1">2.7.7.65</ecNumber>
    </recommendedName>
</protein>